<dbReference type="InterPro" id="IPR042208">
    <property type="entry name" value="D-ser_dehydrat-like_sf"/>
</dbReference>
<feature type="domain" description="D-serine dehydratase-like" evidence="3">
    <location>
        <begin position="311"/>
        <end position="411"/>
    </location>
</feature>
<protein>
    <submittedName>
        <fullName evidence="4">D-threonine aldolase</fullName>
        <ecNumber evidence="4">4.1.2.42</ecNumber>
    </submittedName>
</protein>
<keyword evidence="2 4" id="KW-0456">Lyase</keyword>
<dbReference type="InterPro" id="IPR029066">
    <property type="entry name" value="PLP-binding_barrel"/>
</dbReference>
<proteinExistence type="inferred from homology"/>
<evidence type="ECO:0000256" key="1">
    <source>
        <dbReference type="ARBA" id="ARBA00005323"/>
    </source>
</evidence>
<sequence length="424" mass="46003">MNELLRDFLDPWIGPGDKGFPVAAARVRSSQVGALGWNVLRGDLPFPLAVIREERLRGNLAWLQDFSRGQRAELAPHGKTTMSPQIFRRQLDAGAWGMTVANMAQLTVAVASGARNAIIANQVLDARDLEGLAALRLANPELRVWFLLDSLSQLAMLEARAPSEPHTVLLEMGFAGGRTGCRSVEDAVALARAARKSPAVRLAGIECYEGLFATGDDPTDRGLVGALMQRVHLVATICDDEGLFECDEVIVSAGGSALFDLVAGKMHPAIRRPVRAVLRSGCYATHDHGTYERSMVGVSRRLGCDVGLRAALEVWTRVQSTPEPGLAILTAGKRDVSYDIEMPRPVRWHRAADASLVDAPTEWSIPKMNDQHAYLVLAAGAPVPAVGDRIALGISHPCTTFDKWRWLALVDERYNVTGAVTTCF</sequence>
<comment type="similarity">
    <text evidence="1">Belongs to the DSD1 family.</text>
</comment>
<dbReference type="EC" id="4.1.2.42" evidence="4"/>
<dbReference type="Pfam" id="PF14031">
    <property type="entry name" value="D-ser_dehydrat"/>
    <property type="match status" value="1"/>
</dbReference>
<dbReference type="Gene3D" id="3.20.20.10">
    <property type="entry name" value="Alanine racemase"/>
    <property type="match status" value="1"/>
</dbReference>
<dbReference type="SUPFAM" id="SSF51419">
    <property type="entry name" value="PLP-binding barrel"/>
    <property type="match status" value="1"/>
</dbReference>
<dbReference type="SMART" id="SM01119">
    <property type="entry name" value="D-ser_dehydrat"/>
    <property type="match status" value="1"/>
</dbReference>
<dbReference type="Pfam" id="PF01168">
    <property type="entry name" value="Ala_racemase_N"/>
    <property type="match status" value="1"/>
</dbReference>
<dbReference type="AlphaFoldDB" id="A0A6M4H4X7"/>
<organism evidence="4 5">
    <name type="scientific">Usitatibacter rugosus</name>
    <dbReference type="NCBI Taxonomy" id="2732067"/>
    <lineage>
        <taxon>Bacteria</taxon>
        <taxon>Pseudomonadati</taxon>
        <taxon>Pseudomonadota</taxon>
        <taxon>Betaproteobacteria</taxon>
        <taxon>Nitrosomonadales</taxon>
        <taxon>Usitatibacteraceae</taxon>
        <taxon>Usitatibacter</taxon>
    </lineage>
</organism>
<accession>A0A6M4H4X7</accession>
<dbReference type="RefSeq" id="WP_171095656.1">
    <property type="nucleotide sequence ID" value="NZ_CP053069.1"/>
</dbReference>
<dbReference type="PANTHER" id="PTHR28004">
    <property type="entry name" value="ZGC:162816-RELATED"/>
    <property type="match status" value="1"/>
</dbReference>
<dbReference type="InterPro" id="IPR001608">
    <property type="entry name" value="Ala_racemase_N"/>
</dbReference>
<reference evidence="4 5" key="1">
    <citation type="submission" date="2020-04" db="EMBL/GenBank/DDBJ databases">
        <title>Usitatibacter rugosus gen. nov., sp. nov. and Usitatibacter palustris sp. nov., novel members of Usitatibacteraceae fam. nov. within the order Nitrosomonadales isolated from soil.</title>
        <authorList>
            <person name="Huber K.J."/>
            <person name="Neumann-Schaal M."/>
            <person name="Geppert A."/>
            <person name="Luckner M."/>
            <person name="Wanner G."/>
            <person name="Overmann J."/>
        </authorList>
    </citation>
    <scope>NUCLEOTIDE SEQUENCE [LARGE SCALE GENOMIC DNA]</scope>
    <source>
        <strain evidence="4 5">0125_3</strain>
    </source>
</reference>
<dbReference type="KEGG" id="uru:DSM104443_04071"/>
<gene>
    <name evidence="4" type="ORF">DSM104443_04071</name>
</gene>
<dbReference type="GO" id="GO:0043876">
    <property type="term" value="F:D-threonine aldolase activity"/>
    <property type="evidence" value="ECO:0007669"/>
    <property type="project" value="UniProtKB-EC"/>
</dbReference>
<name>A0A6M4H4X7_9PROT</name>
<keyword evidence="5" id="KW-1185">Reference proteome</keyword>
<dbReference type="EMBL" id="CP053069">
    <property type="protein sequence ID" value="QJR12977.1"/>
    <property type="molecule type" value="Genomic_DNA"/>
</dbReference>
<dbReference type="Proteomes" id="UP000501534">
    <property type="component" value="Chromosome"/>
</dbReference>
<dbReference type="InterPro" id="IPR026956">
    <property type="entry name" value="D-ser_dehydrat-like_dom"/>
</dbReference>
<evidence type="ECO:0000256" key="2">
    <source>
        <dbReference type="ARBA" id="ARBA00023239"/>
    </source>
</evidence>
<evidence type="ECO:0000313" key="4">
    <source>
        <dbReference type="EMBL" id="QJR12977.1"/>
    </source>
</evidence>
<dbReference type="Gene3D" id="2.40.37.20">
    <property type="entry name" value="D-serine dehydratase-like domain"/>
    <property type="match status" value="1"/>
</dbReference>
<dbReference type="InterPro" id="IPR051466">
    <property type="entry name" value="D-amino_acid_metab_enzyme"/>
</dbReference>
<evidence type="ECO:0000259" key="3">
    <source>
        <dbReference type="SMART" id="SM01119"/>
    </source>
</evidence>
<dbReference type="PANTHER" id="PTHR28004:SF8">
    <property type="entry name" value="D-SERINE DEAMINASE"/>
    <property type="match status" value="1"/>
</dbReference>
<evidence type="ECO:0000313" key="5">
    <source>
        <dbReference type="Proteomes" id="UP000501534"/>
    </source>
</evidence>